<evidence type="ECO:0000256" key="7">
    <source>
        <dbReference type="ARBA" id="ARBA00022967"/>
    </source>
</evidence>
<dbReference type="SUPFAM" id="SSF52540">
    <property type="entry name" value="P-loop containing nucleoside triphosphate hydrolases"/>
    <property type="match status" value="2"/>
</dbReference>
<proteinExistence type="predicted"/>
<accession>A0A0M2NJP5</accession>
<keyword evidence="7" id="KW-1278">Translocase</keyword>
<dbReference type="Proteomes" id="UP000034076">
    <property type="component" value="Unassembled WGS sequence"/>
</dbReference>
<evidence type="ECO:0000256" key="4">
    <source>
        <dbReference type="ARBA" id="ARBA00022737"/>
    </source>
</evidence>
<dbReference type="PROSITE" id="PS50893">
    <property type="entry name" value="ABC_TRANSPORTER_2"/>
    <property type="match status" value="2"/>
</dbReference>
<dbReference type="PANTHER" id="PTHR43790">
    <property type="entry name" value="CARBOHYDRATE TRANSPORT ATP-BINDING PROTEIN MG119-RELATED"/>
    <property type="match status" value="1"/>
</dbReference>
<evidence type="ECO:0000259" key="9">
    <source>
        <dbReference type="PROSITE" id="PS50893"/>
    </source>
</evidence>
<name>A0A0M2NJP5_9FIRM</name>
<evidence type="ECO:0000256" key="5">
    <source>
        <dbReference type="ARBA" id="ARBA00022741"/>
    </source>
</evidence>
<keyword evidence="11" id="KW-1185">Reference proteome</keyword>
<dbReference type="RefSeq" id="WP_046441923.1">
    <property type="nucleotide sequence ID" value="NZ_LAYJ01000017.1"/>
</dbReference>
<dbReference type="GO" id="GO:0005524">
    <property type="term" value="F:ATP binding"/>
    <property type="evidence" value="ECO:0007669"/>
    <property type="project" value="UniProtKB-KW"/>
</dbReference>
<dbReference type="OrthoDB" id="9771863at2"/>
<evidence type="ECO:0000256" key="1">
    <source>
        <dbReference type="ARBA" id="ARBA00022448"/>
    </source>
</evidence>
<dbReference type="PROSITE" id="PS00211">
    <property type="entry name" value="ABC_TRANSPORTER_1"/>
    <property type="match status" value="1"/>
</dbReference>
<keyword evidence="3" id="KW-0762">Sugar transport</keyword>
<keyword evidence="6 10" id="KW-0067">ATP-binding</keyword>
<evidence type="ECO:0000313" key="11">
    <source>
        <dbReference type="Proteomes" id="UP000034076"/>
    </source>
</evidence>
<evidence type="ECO:0000313" key="10">
    <source>
        <dbReference type="EMBL" id="KKI52398.1"/>
    </source>
</evidence>
<dbReference type="PATRIC" id="fig|270498.16.peg.2581"/>
<keyword evidence="8" id="KW-0472">Membrane</keyword>
<feature type="domain" description="ABC transporter" evidence="9">
    <location>
        <begin position="6"/>
        <end position="242"/>
    </location>
</feature>
<sequence>MSSEILAANHICKSFGGVHALRDVSLSVSPAEIHCLVGENGSGKSTLVKVISGVHAPDSGEIILNGNKYSKMSVRGSIREGVQVIYQDLSLFAHMNVAENIATNKLISQNRRLVSWNDIYQIAEEQLARINVSMDLKSSVEKLSISNMQLVAICRALSLDAKILFMDEPTTALTKKEVDKLLSIVMDLKKNGMSVVFISHKLDEVMEVADNVTIFRDGNKVGDFSGRELNEKKLSYYMTGRNIEYSRYQRSTKDDGPVLEIKELTRKPNYEKISLTVRKGDIVGITGLLGSGRTELALTLFGLNPQDSGTMLLNGKEYRPASPTQAVEAGVSMLPEDRQTQGAYLEKSISDNICAAVLKKISGRMGILQREKQEKIAQDALTRLNVKASGIHANVGELSGGNQQKVVLGKWIETQPQVLILDSPTVGVDIGSKSEIYEYIQLLAKQGLALILISDEIPELLANCNRLLVLREGKIAGELSSSDLESKEASETIRGYMSEGKNA</sequence>
<dbReference type="AlphaFoldDB" id="A0A0M2NJP5"/>
<comment type="caution">
    <text evidence="10">The sequence shown here is derived from an EMBL/GenBank/DDBJ whole genome shotgun (WGS) entry which is preliminary data.</text>
</comment>
<keyword evidence="2" id="KW-1003">Cell membrane</keyword>
<dbReference type="GO" id="GO:0016887">
    <property type="term" value="F:ATP hydrolysis activity"/>
    <property type="evidence" value="ECO:0007669"/>
    <property type="project" value="InterPro"/>
</dbReference>
<dbReference type="Pfam" id="PF00005">
    <property type="entry name" value="ABC_tran"/>
    <property type="match status" value="2"/>
</dbReference>
<dbReference type="STRING" id="270498.CHK_0098"/>
<keyword evidence="1" id="KW-0813">Transport</keyword>
<dbReference type="InterPro" id="IPR003439">
    <property type="entry name" value="ABC_transporter-like_ATP-bd"/>
</dbReference>
<dbReference type="PANTHER" id="PTHR43790:SF1">
    <property type="entry name" value="XYLOSE IMPORT ATP-BINDING PROTEIN XYLG"/>
    <property type="match status" value="1"/>
</dbReference>
<protein>
    <submittedName>
        <fullName evidence="10">Ribose ABC transport system, ATP-binding protein RbsA</fullName>
    </submittedName>
</protein>
<evidence type="ECO:0000256" key="3">
    <source>
        <dbReference type="ARBA" id="ARBA00022597"/>
    </source>
</evidence>
<evidence type="ECO:0000256" key="6">
    <source>
        <dbReference type="ARBA" id="ARBA00022840"/>
    </source>
</evidence>
<dbReference type="Gene3D" id="3.40.50.300">
    <property type="entry name" value="P-loop containing nucleotide triphosphate hydrolases"/>
    <property type="match status" value="2"/>
</dbReference>
<dbReference type="InterPro" id="IPR027417">
    <property type="entry name" value="P-loop_NTPase"/>
</dbReference>
<gene>
    <name evidence="10" type="ORF">CHK_0098</name>
</gene>
<organism evidence="10 11">
    <name type="scientific">Christensenella hongkongensis</name>
    <dbReference type="NCBI Taxonomy" id="270498"/>
    <lineage>
        <taxon>Bacteria</taxon>
        <taxon>Bacillati</taxon>
        <taxon>Bacillota</taxon>
        <taxon>Clostridia</taxon>
        <taxon>Christensenellales</taxon>
        <taxon>Christensenellaceae</taxon>
        <taxon>Christensenella</taxon>
    </lineage>
</organism>
<dbReference type="EMBL" id="LAYJ01000017">
    <property type="protein sequence ID" value="KKI52398.1"/>
    <property type="molecule type" value="Genomic_DNA"/>
</dbReference>
<dbReference type="CDD" id="cd03216">
    <property type="entry name" value="ABC_Carb_Monos_I"/>
    <property type="match status" value="1"/>
</dbReference>
<dbReference type="CDD" id="cd03215">
    <property type="entry name" value="ABC_Carb_Monos_II"/>
    <property type="match status" value="1"/>
</dbReference>
<dbReference type="InterPro" id="IPR050107">
    <property type="entry name" value="ABC_carbohydrate_import_ATPase"/>
</dbReference>
<keyword evidence="4" id="KW-0677">Repeat</keyword>
<evidence type="ECO:0000256" key="8">
    <source>
        <dbReference type="ARBA" id="ARBA00023136"/>
    </source>
</evidence>
<dbReference type="InterPro" id="IPR003593">
    <property type="entry name" value="AAA+_ATPase"/>
</dbReference>
<keyword evidence="5" id="KW-0547">Nucleotide-binding</keyword>
<dbReference type="SMART" id="SM00382">
    <property type="entry name" value="AAA"/>
    <property type="match status" value="2"/>
</dbReference>
<feature type="domain" description="ABC transporter" evidence="9">
    <location>
        <begin position="246"/>
        <end position="497"/>
    </location>
</feature>
<dbReference type="InterPro" id="IPR017871">
    <property type="entry name" value="ABC_transporter-like_CS"/>
</dbReference>
<evidence type="ECO:0000256" key="2">
    <source>
        <dbReference type="ARBA" id="ARBA00022475"/>
    </source>
</evidence>
<reference evidence="10 11" key="1">
    <citation type="submission" date="2015-04" db="EMBL/GenBank/DDBJ databases">
        <title>Draft genome sequence of bacteremic isolate Catabacter hongkongensis type strain HKU16T.</title>
        <authorList>
            <person name="Lau S.K."/>
            <person name="Teng J.L."/>
            <person name="Huang Y."/>
            <person name="Curreem S.O."/>
            <person name="Tsui S.K."/>
            <person name="Woo P.C."/>
        </authorList>
    </citation>
    <scope>NUCLEOTIDE SEQUENCE [LARGE SCALE GENOMIC DNA]</scope>
    <source>
        <strain evidence="10 11">HKU16</strain>
    </source>
</reference>